<dbReference type="EMBL" id="JBBMER010000001">
    <property type="protein sequence ID" value="MEQ2378311.1"/>
    <property type="molecule type" value="Genomic_DNA"/>
</dbReference>
<comment type="caution">
    <text evidence="1">The sequence shown here is derived from an EMBL/GenBank/DDBJ whole genome shotgun (WGS) entry which is preliminary data.</text>
</comment>
<keyword evidence="2" id="KW-1185">Reference proteome</keyword>
<dbReference type="RefSeq" id="WP_349153079.1">
    <property type="nucleotide sequence ID" value="NZ_JBBMER010000001.1"/>
</dbReference>
<evidence type="ECO:0000313" key="1">
    <source>
        <dbReference type="EMBL" id="MEQ2378311.1"/>
    </source>
</evidence>
<dbReference type="Gene3D" id="3.40.50.11940">
    <property type="match status" value="2"/>
</dbReference>
<organism evidence="1 2">
    <name type="scientific">[Lactobacillus] rogosae</name>
    <dbReference type="NCBI Taxonomy" id="706562"/>
    <lineage>
        <taxon>Bacteria</taxon>
        <taxon>Bacillati</taxon>
        <taxon>Bacillota</taxon>
        <taxon>Clostridia</taxon>
        <taxon>Lachnospirales</taxon>
        <taxon>Lachnospiraceae</taxon>
        <taxon>Lachnospira</taxon>
    </lineage>
</organism>
<accession>A0ABV1BRC2</accession>
<dbReference type="InterPro" id="IPR010146">
    <property type="entry name" value="CRISPR-assoc_prot_Csn2-typ"/>
</dbReference>
<dbReference type="InterPro" id="IPR038600">
    <property type="entry name" value="Csn2_sf"/>
</dbReference>
<name>A0ABV1BRC2_9FIRM</name>
<gene>
    <name evidence="1" type="primary">csn2</name>
    <name evidence="1" type="ORF">WMO14_00235</name>
</gene>
<dbReference type="Proteomes" id="UP001442364">
    <property type="component" value="Unassembled WGS sequence"/>
</dbReference>
<sequence length="232" mass="27664">MIMKIFSLENDIIFKEEYINVLQIQDKKLFTNVINSLNDNINNIEDTKERIIILDNDIEIKIEKEVLMIIDVFNIDFNQKKIQSALYNKIEKIYKQEFERMSEFQTIFQKLQLNVLDVFNEFPFEFNYKESIGIQEYLKLLGLKISNNKGKIIDTVFSLIDVVEYLSVAKLLVFVNLKLYPSDDELNEIYKYAMYKKVNKLLIETGEEKEPLENEKILYIDSDYDEIVLYNK</sequence>
<protein>
    <submittedName>
        <fullName evidence="1">Type II-A CRISPR-associated protein Csn2</fullName>
    </submittedName>
</protein>
<reference evidence="1 2" key="1">
    <citation type="submission" date="2024-03" db="EMBL/GenBank/DDBJ databases">
        <title>Human intestinal bacterial collection.</title>
        <authorList>
            <person name="Pauvert C."/>
            <person name="Hitch T.C.A."/>
            <person name="Clavel T."/>
        </authorList>
    </citation>
    <scope>NUCLEOTIDE SEQUENCE [LARGE SCALE GENOMIC DNA]</scope>
    <source>
        <strain evidence="1 2">CLA-AA-H255</strain>
    </source>
</reference>
<dbReference type="Pfam" id="PF09711">
    <property type="entry name" value="Cas_Csn2"/>
    <property type="match status" value="1"/>
</dbReference>
<evidence type="ECO:0000313" key="2">
    <source>
        <dbReference type="Proteomes" id="UP001442364"/>
    </source>
</evidence>
<dbReference type="NCBIfam" id="TIGR01866">
    <property type="entry name" value="cas_Csn2"/>
    <property type="match status" value="1"/>
</dbReference>
<proteinExistence type="predicted"/>